<dbReference type="Gene3D" id="2.130.10.10">
    <property type="entry name" value="YVTN repeat-like/Quinoprotein amine dehydrogenase"/>
    <property type="match status" value="1"/>
</dbReference>
<evidence type="ECO:0000256" key="3">
    <source>
        <dbReference type="SAM" id="MobiDB-lite"/>
    </source>
</evidence>
<evidence type="ECO:0000313" key="5">
    <source>
        <dbReference type="Proteomes" id="UP000030641"/>
    </source>
</evidence>
<feature type="compositionally biased region" description="Pro residues" evidence="3">
    <location>
        <begin position="164"/>
        <end position="176"/>
    </location>
</feature>
<comment type="similarity">
    <text evidence="1">Belongs to the WD repeat LST8 family.</text>
</comment>
<feature type="compositionally biased region" description="Low complexity" evidence="3">
    <location>
        <begin position="215"/>
        <end position="235"/>
    </location>
</feature>
<dbReference type="InterPro" id="IPR001680">
    <property type="entry name" value="WD40_rpt"/>
</dbReference>
<organism evidence="4 5">
    <name type="scientific">Aureobasidium subglaciale (strain EXF-2481)</name>
    <name type="common">Aureobasidium pullulans var. subglaciale</name>
    <dbReference type="NCBI Taxonomy" id="1043005"/>
    <lineage>
        <taxon>Eukaryota</taxon>
        <taxon>Fungi</taxon>
        <taxon>Dikarya</taxon>
        <taxon>Ascomycota</taxon>
        <taxon>Pezizomycotina</taxon>
        <taxon>Dothideomycetes</taxon>
        <taxon>Dothideomycetidae</taxon>
        <taxon>Dothideales</taxon>
        <taxon>Saccotheciaceae</taxon>
        <taxon>Aureobasidium</taxon>
    </lineage>
</organism>
<dbReference type="Proteomes" id="UP000030641">
    <property type="component" value="Unassembled WGS sequence"/>
</dbReference>
<name>A0A074Y1L3_AURSE</name>
<dbReference type="InParanoid" id="A0A074Y1L3"/>
<dbReference type="InterPro" id="IPR037588">
    <property type="entry name" value="MLST8"/>
</dbReference>
<dbReference type="Pfam" id="PF00400">
    <property type="entry name" value="WD40"/>
    <property type="match status" value="2"/>
</dbReference>
<feature type="region of interest" description="Disordered" evidence="3">
    <location>
        <begin position="278"/>
        <end position="356"/>
    </location>
</feature>
<dbReference type="InterPro" id="IPR009057">
    <property type="entry name" value="Homeodomain-like_sf"/>
</dbReference>
<dbReference type="PROSITE" id="PS50082">
    <property type="entry name" value="WD_REPEATS_2"/>
    <property type="match status" value="1"/>
</dbReference>
<dbReference type="SUPFAM" id="SSF46689">
    <property type="entry name" value="Homeodomain-like"/>
    <property type="match status" value="1"/>
</dbReference>
<dbReference type="OrthoDB" id="10248252at2759"/>
<evidence type="ECO:0000313" key="4">
    <source>
        <dbReference type="EMBL" id="KEQ91673.1"/>
    </source>
</evidence>
<dbReference type="GO" id="GO:0032956">
    <property type="term" value="P:regulation of actin cytoskeleton organization"/>
    <property type="evidence" value="ECO:0007669"/>
    <property type="project" value="TreeGrafter"/>
</dbReference>
<evidence type="ECO:0000256" key="1">
    <source>
        <dbReference type="ARBA" id="ARBA00009890"/>
    </source>
</evidence>
<gene>
    <name evidence="4" type="ORF">AUEXF2481DRAFT_43848</name>
</gene>
<feature type="compositionally biased region" description="Polar residues" evidence="3">
    <location>
        <begin position="204"/>
        <end position="214"/>
    </location>
</feature>
<feature type="repeat" description="WD" evidence="2">
    <location>
        <begin position="926"/>
        <end position="961"/>
    </location>
</feature>
<feature type="region of interest" description="Disordered" evidence="3">
    <location>
        <begin position="573"/>
        <end position="593"/>
    </location>
</feature>
<dbReference type="GO" id="GO:0031932">
    <property type="term" value="C:TORC2 complex"/>
    <property type="evidence" value="ECO:0007669"/>
    <property type="project" value="InterPro"/>
</dbReference>
<dbReference type="SMART" id="SM00320">
    <property type="entry name" value="WD40"/>
    <property type="match status" value="5"/>
</dbReference>
<keyword evidence="5" id="KW-1185">Reference proteome</keyword>
<feature type="compositionally biased region" description="Acidic residues" evidence="3">
    <location>
        <begin position="36"/>
        <end position="48"/>
    </location>
</feature>
<dbReference type="GO" id="GO:0031929">
    <property type="term" value="P:TOR signaling"/>
    <property type="evidence" value="ECO:0007669"/>
    <property type="project" value="InterPro"/>
</dbReference>
<dbReference type="GO" id="GO:0031931">
    <property type="term" value="C:TORC1 complex"/>
    <property type="evidence" value="ECO:0007669"/>
    <property type="project" value="InterPro"/>
</dbReference>
<feature type="compositionally biased region" description="Polar residues" evidence="3">
    <location>
        <begin position="278"/>
        <end position="290"/>
    </location>
</feature>
<feature type="compositionally biased region" description="Polar residues" evidence="3">
    <location>
        <begin position="69"/>
        <end position="92"/>
    </location>
</feature>
<feature type="region of interest" description="Disordered" evidence="3">
    <location>
        <begin position="1"/>
        <end position="190"/>
    </location>
</feature>
<dbReference type="PANTHER" id="PTHR19842:SF2">
    <property type="entry name" value="WD REPEAT PROTEIN (AFU_ORTHOLOGUE AFUA_5G04300)"/>
    <property type="match status" value="1"/>
</dbReference>
<dbReference type="HOGENOM" id="CLU_272239_0_0_1"/>
<reference evidence="4 5" key="1">
    <citation type="journal article" date="2014" name="BMC Genomics">
        <title>Genome sequencing of four Aureobasidium pullulans varieties: biotechnological potential, stress tolerance, and description of new species.</title>
        <authorList>
            <person name="Gostin Ar C."/>
            <person name="Ohm R.A."/>
            <person name="Kogej T."/>
            <person name="Sonjak S."/>
            <person name="Turk M."/>
            <person name="Zajc J."/>
            <person name="Zalar P."/>
            <person name="Grube M."/>
            <person name="Sun H."/>
            <person name="Han J."/>
            <person name="Sharma A."/>
            <person name="Chiniquy J."/>
            <person name="Ngan C.Y."/>
            <person name="Lipzen A."/>
            <person name="Barry K."/>
            <person name="Grigoriev I.V."/>
            <person name="Gunde-Cimerman N."/>
        </authorList>
    </citation>
    <scope>NUCLEOTIDE SEQUENCE [LARGE SCALE GENOMIC DNA]</scope>
    <source>
        <strain evidence="4 5">EXF-2481</strain>
    </source>
</reference>
<dbReference type="EMBL" id="KL584776">
    <property type="protein sequence ID" value="KEQ91673.1"/>
    <property type="molecule type" value="Genomic_DNA"/>
</dbReference>
<dbReference type="SUPFAM" id="SSF50978">
    <property type="entry name" value="WD40 repeat-like"/>
    <property type="match status" value="1"/>
</dbReference>
<keyword evidence="2" id="KW-0853">WD repeat</keyword>
<dbReference type="InterPro" id="IPR036322">
    <property type="entry name" value="WD40_repeat_dom_sf"/>
</dbReference>
<feature type="compositionally biased region" description="Polar residues" evidence="3">
    <location>
        <begin position="110"/>
        <end position="139"/>
    </location>
</feature>
<dbReference type="GeneID" id="25367515"/>
<accession>A0A074Y1L3</accession>
<sequence length="1298" mass="143374">MAQRGRVVIDLSEDSPPPEPRRSQLRIPDSRFITPSDEDDDNDDSDDSVEVRWTVRQQRHDVGAPKSLNAGQPTKLQNPQPVGQSIKKNATVSFPAKHRPTQLYQPLIPQPSTTRPPVSSFEQSETTRPSAPPATQATRSHAPPATQPVRSRVPSSTQPVQSHRPPPNTQRPGPHPDQPRPTRDGPVSITNPLTRQWFATLSKSRTGTPLNSGLSRPILPPSASSLPPRPSVSSAQHRQLNALALPRASQAQTPHTHAETLLVPKRSIELSHVLPTNLLHTSPAPSTSLPSRELSREVSRASPKTDNIGHGHVRNVLPPSIARDSGAIAPSRPKLPSEMVPMSPRPPSPGNAMNAPEPSPGTLPNMTLTANQQNLSVQPNTQTIEVIKLDMSSDDESFATAVDNSSSSANLPLNYNSQRTSKRRLGVVESDGEVLVPVKRARRNRLSENHLKIPGSSVEPQVARGADIIASIETGLTFTFPDDISQIPPFQNRFGQPFTDEEDALVRYLKEVKAVPWREFERFFPGRKWASMQSRYSKVLRPRAAYPDATTSLSRPITQNPTRELRRMAHPYTDSEDLSISSPGKMSDATADAHRCRRSIRPLNYLVRHRELGLTSGRDWPRRLHAGMRDLVYSSMGAQAYMDDASGDVSTIAWSPNGKSFAAGAVAVTDLQSVDYNKPRNLVIGRAKSQKIKELSDHTIKRLLPDGRQKELFSTVQMVAFSPDSNYMYSAGIDQNLHRYRINSSLEDTALVHTLQHPASVDFLAVSNNGLVATGCASSDAGAVRVLSYDDDDSADIIKFSGTIQSKKYPSALRWGLAHDHQNYLLAGFSREAEAVYAEDDNRDKEGEVALWDVNTQQRIDVDAPNRNVFDLAWNPNPSGNSSIFAVASRPFGHVGHGIHSVVRLYSPRQNHAQHTMELDCSAWDINDVVYSPHDSNIIAVGSTEGRVYIWDVRMTKQGQSPLSTLRHGDSLAIVPHEKRRWEADTGIRFLSWGSERNRLYSGSSDGVVACWDPYRSDADKHVRDVVQLNSAVMSGAFSPDFCHLLVGEDAARLNMLTVGNEGATFNRTTTAPFVVEKAPLQEEAARTLWDCEQMHESGALEIQPAGTLPFRQVVQGPNYNGPYRLESEDEGEGEASKARENAQKFQEKVLRSLRRRNKQVRKSGVGQAQPCQLDCGFIPLPDDYEFPKRWLSDQIPDKMRKWMKTTEAGGRGGKLSCSRCGQAVTMTARGHAIECENCRAAWSVGALGYDLIEQVKVSHAKKAEDGRTGDAVDLCDSEDERERFVREVTDGLSDDEL</sequence>
<dbReference type="STRING" id="1043005.A0A074Y1L3"/>
<protein>
    <submittedName>
        <fullName evidence="4">Uncharacterized protein</fullName>
    </submittedName>
</protein>
<evidence type="ECO:0000256" key="2">
    <source>
        <dbReference type="PROSITE-ProRule" id="PRU00221"/>
    </source>
</evidence>
<feature type="region of interest" description="Disordered" evidence="3">
    <location>
        <begin position="204"/>
        <end position="238"/>
    </location>
</feature>
<dbReference type="InterPro" id="IPR015943">
    <property type="entry name" value="WD40/YVTN_repeat-like_dom_sf"/>
</dbReference>
<dbReference type="PANTHER" id="PTHR19842">
    <property type="entry name" value="G BETA-LIKE PROTEIN GBL"/>
    <property type="match status" value="1"/>
</dbReference>
<proteinExistence type="inferred from homology"/>
<dbReference type="RefSeq" id="XP_013340158.1">
    <property type="nucleotide sequence ID" value="XM_013484704.1"/>
</dbReference>